<dbReference type="Proteomes" id="UP000315724">
    <property type="component" value="Chromosome"/>
</dbReference>
<feature type="signal peptide" evidence="1">
    <location>
        <begin position="1"/>
        <end position="26"/>
    </location>
</feature>
<evidence type="ECO:0000313" key="4">
    <source>
        <dbReference type="Proteomes" id="UP000315724"/>
    </source>
</evidence>
<feature type="chain" id="PRO_5021920986" evidence="1">
    <location>
        <begin position="27"/>
        <end position="481"/>
    </location>
</feature>
<name>A0A517QHN0_9PLAN</name>
<evidence type="ECO:0000313" key="3">
    <source>
        <dbReference type="EMBL" id="QDT31136.1"/>
    </source>
</evidence>
<dbReference type="KEGG" id="tpol:Mal48_03670"/>
<organism evidence="3 4">
    <name type="scientific">Thalassoglobus polymorphus</name>
    <dbReference type="NCBI Taxonomy" id="2527994"/>
    <lineage>
        <taxon>Bacteria</taxon>
        <taxon>Pseudomonadati</taxon>
        <taxon>Planctomycetota</taxon>
        <taxon>Planctomycetia</taxon>
        <taxon>Planctomycetales</taxon>
        <taxon>Planctomycetaceae</taxon>
        <taxon>Thalassoglobus</taxon>
    </lineage>
</organism>
<accession>A0A517QHN0</accession>
<sequence length="481" mass="52038" precursor="true">MLNHFIDLKFLKALFFVSVIVSNAAAAEKGVFRAGAAKVDITPALGVSLDGPISKNGVVSGVNDPLHARALVLDDGQIRLAIVVCDTCMISRDVVDAAKRQIVNNSGIAIERILIAGTHTHATPRLTHVGTAPLDDEYHSLVSNRIAEAVQTAEGNLAPASIGGGSFNRPDLIACRRFLCEPGSVEPNPFGETGERIKSVAGKSTAVIEPAGPVDPQFSVLSVRHTDGHPLAILGNFSVHYCGGYRRGIVSADYFGQYAQALETELDKESDHPPFIGIMSNGTSGNTGAIRSGGKKYKPYEWLTLAGRMLAQDTIAMLNKIDHRTDVDLEMQQRDLSLSVRRPDQARVDWAKDLLSNLDQPQPHRWSKVYAQEAIHLSKYPPTMPMMLQAIRIGDIGIAAAPCEVFAETGLKIKEQSPLKQTFTIELANGYGGYLPPAEQHALGGYETWPARSSFLEVEAEAKIRQGLLELLTHVAQDAKP</sequence>
<dbReference type="RefSeq" id="WP_197441964.1">
    <property type="nucleotide sequence ID" value="NZ_CP036267.1"/>
</dbReference>
<evidence type="ECO:0000256" key="1">
    <source>
        <dbReference type="SAM" id="SignalP"/>
    </source>
</evidence>
<proteinExistence type="predicted"/>
<dbReference type="AlphaFoldDB" id="A0A517QHN0"/>
<gene>
    <name evidence="3" type="ORF">Mal48_03670</name>
</gene>
<evidence type="ECO:0000259" key="2">
    <source>
        <dbReference type="Pfam" id="PF04734"/>
    </source>
</evidence>
<dbReference type="InterPro" id="IPR031329">
    <property type="entry name" value="NEUT/ALK_ceramidase_N"/>
</dbReference>
<keyword evidence="4" id="KW-1185">Reference proteome</keyword>
<protein>
    <submittedName>
        <fullName evidence="3">Neutral/alkaline non-lysosomal ceramidase</fullName>
    </submittedName>
</protein>
<dbReference type="EMBL" id="CP036267">
    <property type="protein sequence ID" value="QDT31136.1"/>
    <property type="molecule type" value="Genomic_DNA"/>
</dbReference>
<keyword evidence="1" id="KW-0732">Signal</keyword>
<feature type="domain" description="Neutral/alkaline non-lysosomal ceramidase N-terminal" evidence="2">
    <location>
        <begin position="32"/>
        <end position="287"/>
    </location>
</feature>
<dbReference type="Pfam" id="PF04734">
    <property type="entry name" value="Ceramidase_alk"/>
    <property type="match status" value="1"/>
</dbReference>
<reference evidence="3 4" key="1">
    <citation type="submission" date="2019-02" db="EMBL/GenBank/DDBJ databases">
        <title>Deep-cultivation of Planctomycetes and their phenomic and genomic characterization uncovers novel biology.</title>
        <authorList>
            <person name="Wiegand S."/>
            <person name="Jogler M."/>
            <person name="Boedeker C."/>
            <person name="Pinto D."/>
            <person name="Vollmers J."/>
            <person name="Rivas-Marin E."/>
            <person name="Kohn T."/>
            <person name="Peeters S.H."/>
            <person name="Heuer A."/>
            <person name="Rast P."/>
            <person name="Oberbeckmann S."/>
            <person name="Bunk B."/>
            <person name="Jeske O."/>
            <person name="Meyerdierks A."/>
            <person name="Storesund J.E."/>
            <person name="Kallscheuer N."/>
            <person name="Luecker S."/>
            <person name="Lage O.M."/>
            <person name="Pohl T."/>
            <person name="Merkel B.J."/>
            <person name="Hornburger P."/>
            <person name="Mueller R.-W."/>
            <person name="Bruemmer F."/>
            <person name="Labrenz M."/>
            <person name="Spormann A.M."/>
            <person name="Op den Camp H."/>
            <person name="Overmann J."/>
            <person name="Amann R."/>
            <person name="Jetten M.S.M."/>
            <person name="Mascher T."/>
            <person name="Medema M.H."/>
            <person name="Devos D.P."/>
            <person name="Kaster A.-K."/>
            <person name="Ovreas L."/>
            <person name="Rohde M."/>
            <person name="Galperin M.Y."/>
            <person name="Jogler C."/>
        </authorList>
    </citation>
    <scope>NUCLEOTIDE SEQUENCE [LARGE SCALE GENOMIC DNA]</scope>
    <source>
        <strain evidence="3 4">Mal48</strain>
    </source>
</reference>